<evidence type="ECO:0000313" key="12">
    <source>
        <dbReference type="EMBL" id="TRY19083.1"/>
    </source>
</evidence>
<dbReference type="InterPro" id="IPR011611">
    <property type="entry name" value="PfkB_dom"/>
</dbReference>
<dbReference type="GO" id="GO:0046872">
    <property type="term" value="F:metal ion binding"/>
    <property type="evidence" value="ECO:0007669"/>
    <property type="project" value="UniProtKB-KW"/>
</dbReference>
<accession>A0A553K2Z5</accession>
<dbReference type="InterPro" id="IPR002173">
    <property type="entry name" value="Carboh/pur_kinase_PfkB_CS"/>
</dbReference>
<feature type="binding site" evidence="10">
    <location>
        <position position="276"/>
    </location>
    <ligand>
        <name>K(+)</name>
        <dbReference type="ChEBI" id="CHEBI:29103"/>
    </ligand>
</feature>
<evidence type="ECO:0000256" key="5">
    <source>
        <dbReference type="ARBA" id="ARBA00022777"/>
    </source>
</evidence>
<evidence type="ECO:0000256" key="7">
    <source>
        <dbReference type="ARBA" id="ARBA00022842"/>
    </source>
</evidence>
<comment type="caution">
    <text evidence="10">Lacks conserved residue(s) required for the propagation of feature annotation.</text>
</comment>
<comment type="function">
    <text evidence="10">Catalyzes the ATP-dependent phosphorylation of 2-deoxy-D-ribose to 2-deoxy-D-ribose 5-phosphate (dRib-5P), allowing the use of deoxyribose as the sole carbon source.</text>
</comment>
<feature type="binding site" evidence="10">
    <location>
        <begin position="210"/>
        <end position="215"/>
    </location>
    <ligand>
        <name>ATP</name>
        <dbReference type="ChEBI" id="CHEBI:30616"/>
    </ligand>
</feature>
<dbReference type="GO" id="GO:0019303">
    <property type="term" value="P:D-ribose catabolic process"/>
    <property type="evidence" value="ECO:0007669"/>
    <property type="project" value="UniProtKB-UniPathway"/>
</dbReference>
<evidence type="ECO:0000256" key="8">
    <source>
        <dbReference type="ARBA" id="ARBA00022958"/>
    </source>
</evidence>
<protein>
    <recommendedName>
        <fullName evidence="10">Deoxyribokinase</fullName>
        <shortName evidence="10">dRK</shortName>
        <ecNumber evidence="10">2.7.1.229</ecNumber>
    </recommendedName>
    <alternativeName>
        <fullName evidence="10">ATP:2-deoxy-D-ribose 5-phosphotransferase</fullName>
    </alternativeName>
</protein>
<keyword evidence="8 10" id="KW-0630">Potassium</keyword>
<dbReference type="Pfam" id="PF00294">
    <property type="entry name" value="PfkB"/>
    <property type="match status" value="1"/>
</dbReference>
<comment type="caution">
    <text evidence="12">The sequence shown here is derived from an EMBL/GenBank/DDBJ whole genome shotgun (WGS) entry which is preliminary data.</text>
</comment>
<comment type="catalytic activity">
    <reaction evidence="10">
        <text>2-deoxy-D-ribose + ATP = 2-deoxy-D-ribose 5-phosphate + ADP + H(+)</text>
        <dbReference type="Rhea" id="RHEA:30871"/>
        <dbReference type="ChEBI" id="CHEBI:15378"/>
        <dbReference type="ChEBI" id="CHEBI:30616"/>
        <dbReference type="ChEBI" id="CHEBI:62877"/>
        <dbReference type="ChEBI" id="CHEBI:90761"/>
        <dbReference type="ChEBI" id="CHEBI:456216"/>
        <dbReference type="EC" id="2.7.1.229"/>
    </reaction>
</comment>
<keyword evidence="9 10" id="KW-0119">Carbohydrate metabolism</keyword>
<keyword evidence="2 10" id="KW-0808">Transferase</keyword>
<keyword evidence="6 10" id="KW-0067">ATP-binding</keyword>
<proteinExistence type="inferred from homology"/>
<dbReference type="UniPathway" id="UPA00916">
    <property type="reaction ID" value="UER00889"/>
</dbReference>
<feature type="domain" description="Carbohydrate kinase PfkB" evidence="11">
    <location>
        <begin position="10"/>
        <end position="285"/>
    </location>
</feature>
<dbReference type="PROSITE" id="PS00584">
    <property type="entry name" value="PFKB_KINASES_2"/>
    <property type="match status" value="1"/>
</dbReference>
<evidence type="ECO:0000313" key="13">
    <source>
        <dbReference type="Proteomes" id="UP000317638"/>
    </source>
</evidence>
<sequence length="297" mass="30313">MDLYTRLDHIPVGGETILGSPIWTSPGGKGANQAAAAARLGADVRFVGRVGDDEYGQRLRQGLLDAGADVSLLRTGDSPSSVALILLTPDGENSIIVSPSSNQHVSPADVDAAWQPGQPAVGAVVCQLEIPLATVVHASELAQQHGARFVLNAAPAQELPADLVGRADPLVVNESEAEFLLGTTSEAPSHTPETLVRGLLELGSRSVVLTLGGDGAAVGVNGGGFRHVTGFPVPVVDTTGAGDAFVAALVTRLVAGEDLFEAADYANVVGALVVQHEGAQASYPDAAEVEAQIASQN</sequence>
<keyword evidence="5 10" id="KW-0418">Kinase</keyword>
<dbReference type="CDD" id="cd01174">
    <property type="entry name" value="ribokinase"/>
    <property type="match status" value="1"/>
</dbReference>
<comment type="cofactor">
    <cofactor evidence="10">
        <name>Mg(2+)</name>
        <dbReference type="ChEBI" id="CHEBI:18420"/>
    </cofactor>
</comment>
<dbReference type="OrthoDB" id="9775849at2"/>
<feature type="active site" description="Proton acceptor" evidence="10">
    <location>
        <position position="243"/>
    </location>
</feature>
<name>A0A553K2Z5_9ACTN</name>
<dbReference type="AlphaFoldDB" id="A0A553K2Z5"/>
<evidence type="ECO:0000256" key="10">
    <source>
        <dbReference type="HAMAP-Rule" id="MF_01987"/>
    </source>
</evidence>
<dbReference type="HAMAP" id="MF_01987">
    <property type="entry name" value="Ribokinase"/>
    <property type="match status" value="1"/>
</dbReference>
<comment type="subcellular location">
    <subcellularLocation>
        <location evidence="10">Cytoplasm</location>
    </subcellularLocation>
</comment>
<evidence type="ECO:0000259" key="11">
    <source>
        <dbReference type="Pfam" id="PF00294"/>
    </source>
</evidence>
<comment type="subunit">
    <text evidence="10">Homodimer.</text>
</comment>
<keyword evidence="4 10" id="KW-0547">Nucleotide-binding</keyword>
<dbReference type="InterPro" id="IPR002139">
    <property type="entry name" value="Ribo/fructo_kinase"/>
</dbReference>
<dbReference type="Gene3D" id="3.40.1190.20">
    <property type="match status" value="1"/>
</dbReference>
<keyword evidence="10" id="KW-0963">Cytoplasm</keyword>
<dbReference type="GO" id="GO:0004747">
    <property type="term" value="F:ribokinase activity"/>
    <property type="evidence" value="ECO:0007669"/>
    <property type="project" value="InterPro"/>
</dbReference>
<comment type="similarity">
    <text evidence="10">Belongs to the carbohydrate kinase PfkB family. Deoxyribokinase subfamily.</text>
</comment>
<evidence type="ECO:0000256" key="9">
    <source>
        <dbReference type="ARBA" id="ARBA00023277"/>
    </source>
</evidence>
<feature type="binding site" evidence="10">
    <location>
        <position position="273"/>
    </location>
    <ligand>
        <name>K(+)</name>
        <dbReference type="ChEBI" id="CHEBI:29103"/>
    </ligand>
</feature>
<dbReference type="EC" id="2.7.1.229" evidence="10"/>
<dbReference type="SUPFAM" id="SSF53613">
    <property type="entry name" value="Ribokinase-like"/>
    <property type="match status" value="1"/>
</dbReference>
<evidence type="ECO:0000256" key="2">
    <source>
        <dbReference type="ARBA" id="ARBA00022679"/>
    </source>
</evidence>
<feature type="binding site" evidence="10">
    <location>
        <position position="239"/>
    </location>
    <ligand>
        <name>K(+)</name>
        <dbReference type="ChEBI" id="CHEBI:29103"/>
    </ligand>
</feature>
<keyword evidence="7 10" id="KW-0460">Magnesium</keyword>
<feature type="binding site" evidence="10">
    <location>
        <position position="173"/>
    </location>
    <ligand>
        <name>ATP</name>
        <dbReference type="ChEBI" id="CHEBI:30616"/>
    </ligand>
</feature>
<feature type="binding site" evidence="10">
    <location>
        <position position="129"/>
    </location>
    <ligand>
        <name>substrate</name>
    </ligand>
</feature>
<feature type="binding site" evidence="10">
    <location>
        <begin position="28"/>
        <end position="32"/>
    </location>
    <ligand>
        <name>substrate</name>
    </ligand>
</feature>
<dbReference type="EMBL" id="VKKG01000002">
    <property type="protein sequence ID" value="TRY19083.1"/>
    <property type="molecule type" value="Genomic_DNA"/>
</dbReference>
<evidence type="ECO:0000256" key="1">
    <source>
        <dbReference type="ARBA" id="ARBA00005380"/>
    </source>
</evidence>
<feature type="site" description="Important for substrate specificity" evidence="10">
    <location>
        <position position="1"/>
    </location>
</feature>
<feature type="binding site" evidence="10">
    <location>
        <position position="278"/>
    </location>
    <ligand>
        <name>K(+)</name>
        <dbReference type="ChEBI" id="CHEBI:29103"/>
    </ligand>
</feature>
<dbReference type="PANTHER" id="PTHR10584">
    <property type="entry name" value="SUGAR KINASE"/>
    <property type="match status" value="1"/>
</dbReference>
<evidence type="ECO:0000256" key="3">
    <source>
        <dbReference type="ARBA" id="ARBA00022723"/>
    </source>
</evidence>
<feature type="binding site" evidence="10">
    <location>
        <position position="267"/>
    </location>
    <ligand>
        <name>ATP</name>
        <dbReference type="ChEBI" id="CHEBI:30616"/>
    </ligand>
</feature>
<dbReference type="GO" id="GO:0005829">
    <property type="term" value="C:cytosol"/>
    <property type="evidence" value="ECO:0007669"/>
    <property type="project" value="TreeGrafter"/>
</dbReference>
<dbReference type="PRINTS" id="PR00990">
    <property type="entry name" value="RIBOKINASE"/>
</dbReference>
<dbReference type="PANTHER" id="PTHR10584:SF166">
    <property type="entry name" value="RIBOKINASE"/>
    <property type="match status" value="1"/>
</dbReference>
<gene>
    <name evidence="10" type="primary">deoK</name>
    <name evidence="12" type="ORF">FOJ82_05915</name>
</gene>
<evidence type="ECO:0000256" key="4">
    <source>
        <dbReference type="ARBA" id="ARBA00022741"/>
    </source>
</evidence>
<feature type="binding site" evidence="10">
    <location>
        <position position="282"/>
    </location>
    <ligand>
        <name>K(+)</name>
        <dbReference type="ChEBI" id="CHEBI:29103"/>
    </ligand>
</feature>
<dbReference type="GO" id="GO:0005524">
    <property type="term" value="F:ATP binding"/>
    <property type="evidence" value="ECO:0007669"/>
    <property type="project" value="UniProtKB-UniRule"/>
</dbReference>
<feature type="binding site" evidence="10">
    <location>
        <position position="243"/>
    </location>
    <ligand>
        <name>substrate</name>
    </ligand>
</feature>
<organism evidence="12 13">
    <name type="scientific">Tessaracoccus rhinocerotis</name>
    <dbReference type="NCBI Taxonomy" id="1689449"/>
    <lineage>
        <taxon>Bacteria</taxon>
        <taxon>Bacillati</taxon>
        <taxon>Actinomycetota</taxon>
        <taxon>Actinomycetes</taxon>
        <taxon>Propionibacteriales</taxon>
        <taxon>Propionibacteriaceae</taxon>
        <taxon>Tessaracoccus</taxon>
    </lineage>
</organism>
<reference evidence="12 13" key="1">
    <citation type="submission" date="2019-07" db="EMBL/GenBank/DDBJ databases">
        <authorList>
            <person name="Zhou L.-Y."/>
        </authorList>
    </citation>
    <scope>NUCLEOTIDE SEQUENCE [LARGE SCALE GENOMIC DNA]</scope>
    <source>
        <strain evidence="12 13">YIM 101269</strain>
    </source>
</reference>
<dbReference type="Proteomes" id="UP000317638">
    <property type="component" value="Unassembled WGS sequence"/>
</dbReference>
<feature type="binding site" evidence="10">
    <location>
        <begin position="242"/>
        <end position="243"/>
    </location>
    <ligand>
        <name>ATP</name>
        <dbReference type="ChEBI" id="CHEBI:30616"/>
    </ligand>
</feature>
<evidence type="ECO:0000256" key="6">
    <source>
        <dbReference type="ARBA" id="ARBA00022840"/>
    </source>
</evidence>
<dbReference type="InterPro" id="IPR011877">
    <property type="entry name" value="Ribokinase"/>
</dbReference>
<feature type="binding site" evidence="10">
    <location>
        <position position="237"/>
    </location>
    <ligand>
        <name>K(+)</name>
        <dbReference type="ChEBI" id="CHEBI:29103"/>
    </ligand>
</feature>
<keyword evidence="13" id="KW-1185">Reference proteome</keyword>
<comment type="similarity">
    <text evidence="1">Belongs to the carbohydrate kinase pfkB family.</text>
</comment>
<keyword evidence="3 10" id="KW-0479">Metal-binding</keyword>
<dbReference type="InterPro" id="IPR029056">
    <property type="entry name" value="Ribokinase-like"/>
</dbReference>